<sequence>MRANGTIHFGVMDKVKGTHKHGEIIGIPLKNQEDFVDALDYIERCFKGSNQQCDARNCIRNPRFIEVLDKESTEKTWVIEYDVVPKASIVKKQFYSVSIPKFSERDKKLKCEKAAPYCRVGANTQQVPEDDYVPFIQELSEKDQQREEAESSSNETAMDCREDQSRKLSILLTCGKTHIDNSLFYIIVTNRFQPEHLDSISFLIHMNLFCVFDFDPDSNTSGLCGTFKKQKVVNLHFLDDYANDNRSGNAEFIKHLQLFEKTSWIFCNGRNDFTAGQQPCDEKTWIKTRKKKLKKVVSLICNDILPRSSFVVLFLLVSDVEQPLVETFHEFFAEMNGHDFWQSGQVLPRCPVKCLHLKNISIAQMPLSHVDATVQSIQLVKNQPARKIPVLNGGLCFLKSVEEAVLDSLEIISADQCEETKLDLMSEDKIKQTMIYFYRGGKIKWINFWLADKHRGGNVIKRDAYKEASKILDNITHCAKAKRPIESVNVYHHPGSGGSTVARQILWSWRTKVRCAVVKPCKEITTVCEHVVKLREHEEKDKNSCLPVLLLLEDQKKDYIDDLRQQLGNVIAIKKISTSVLCFILLICNRSNDPERMRRASPPQTVAVTHKLSNREKPLFEEKLKELKLEFQPEFILTFVLMNKNFAESYTKDFVKNILDTVDHSSPVTRLIRFVALLNCYVENSYISVSHCEASLGLATYLDKTRYHAFVDHLSDEARLLFIHLNESSAHISSLRIIHWEVAKEVLSQLSVNVPQSDIAMDLISDKLLMSHRFNRDEFLKFIKDLFIRRNKKSRGDAKDTAFSPLIEHVSTEKGDFQKAVDLMKKAYIALGKDAFVAQQLARLLNTNQRFEEALEWAETAKSILPYDTFVLDTLGQVYKWWFYHLSDTLDEETPSPERGTEIISTALKGISAFRVSEKTPKKETFSFNSSYYGEVDVGCRLLKFLSEVDVLQMTLENLN</sequence>
<dbReference type="PANTHER" id="PTHR16155">
    <property type="entry name" value="DED DOMAIN-CONTAINING PROTEIN"/>
    <property type="match status" value="1"/>
</dbReference>
<keyword evidence="2" id="KW-1185">Reference proteome</keyword>
<proteinExistence type="predicted"/>
<dbReference type="Gene3D" id="1.25.40.10">
    <property type="entry name" value="Tetratricopeptide repeat domain"/>
    <property type="match status" value="1"/>
</dbReference>
<dbReference type="InterPro" id="IPR011990">
    <property type="entry name" value="TPR-like_helical_dom_sf"/>
</dbReference>
<evidence type="ECO:0000313" key="2">
    <source>
        <dbReference type="Proteomes" id="UP001187415"/>
    </source>
</evidence>
<dbReference type="Proteomes" id="UP001187415">
    <property type="component" value="Unassembled WGS sequence"/>
</dbReference>
<comment type="caution">
    <text evidence="1">The sequence shown here is derived from an EMBL/GenBank/DDBJ whole genome shotgun (WGS) entry which is preliminary data.</text>
</comment>
<evidence type="ECO:0000313" key="1">
    <source>
        <dbReference type="EMBL" id="KAK2833559.1"/>
    </source>
</evidence>
<evidence type="ECO:0008006" key="3">
    <source>
        <dbReference type="Google" id="ProtNLM"/>
    </source>
</evidence>
<accession>A0AA88M9B8</accession>
<dbReference type="EMBL" id="JAUPFM010000013">
    <property type="protein sequence ID" value="KAK2833559.1"/>
    <property type="molecule type" value="Genomic_DNA"/>
</dbReference>
<dbReference type="PANTHER" id="PTHR16155:SF3">
    <property type="entry name" value="STERILE ALPHA MOTIF DOMAIN-CONTAINING PROTEIN 9-LIKE"/>
    <property type="match status" value="1"/>
</dbReference>
<reference evidence="1" key="1">
    <citation type="submission" date="2023-07" db="EMBL/GenBank/DDBJ databases">
        <title>Chromosome-level Genome Assembly of Striped Snakehead (Channa striata).</title>
        <authorList>
            <person name="Liu H."/>
        </authorList>
    </citation>
    <scope>NUCLEOTIDE SEQUENCE</scope>
    <source>
        <strain evidence="1">Gz</strain>
        <tissue evidence="1">Muscle</tissue>
    </source>
</reference>
<dbReference type="AlphaFoldDB" id="A0AA88M9B8"/>
<dbReference type="GO" id="GO:0005737">
    <property type="term" value="C:cytoplasm"/>
    <property type="evidence" value="ECO:0007669"/>
    <property type="project" value="TreeGrafter"/>
</dbReference>
<gene>
    <name evidence="1" type="ORF">Q5P01_017448</name>
</gene>
<name>A0AA88M9B8_CHASR</name>
<dbReference type="SUPFAM" id="SSF48452">
    <property type="entry name" value="TPR-like"/>
    <property type="match status" value="1"/>
</dbReference>
<organism evidence="1 2">
    <name type="scientific">Channa striata</name>
    <name type="common">Snakehead murrel</name>
    <name type="synonym">Ophicephalus striatus</name>
    <dbReference type="NCBI Taxonomy" id="64152"/>
    <lineage>
        <taxon>Eukaryota</taxon>
        <taxon>Metazoa</taxon>
        <taxon>Chordata</taxon>
        <taxon>Craniata</taxon>
        <taxon>Vertebrata</taxon>
        <taxon>Euteleostomi</taxon>
        <taxon>Actinopterygii</taxon>
        <taxon>Neopterygii</taxon>
        <taxon>Teleostei</taxon>
        <taxon>Neoteleostei</taxon>
        <taxon>Acanthomorphata</taxon>
        <taxon>Anabantaria</taxon>
        <taxon>Anabantiformes</taxon>
        <taxon>Channoidei</taxon>
        <taxon>Channidae</taxon>
        <taxon>Channa</taxon>
    </lineage>
</organism>
<protein>
    <recommendedName>
        <fullName evidence="3">Sterile alpha motif domain-containing protein 9-like</fullName>
    </recommendedName>
</protein>